<accession>A0A327XHV7</accession>
<proteinExistence type="predicted"/>
<evidence type="ECO:0000313" key="2">
    <source>
        <dbReference type="EMBL" id="RAK08423.1"/>
    </source>
</evidence>
<dbReference type="CDD" id="cd00761">
    <property type="entry name" value="Glyco_tranf_GTA_type"/>
    <property type="match status" value="1"/>
</dbReference>
<dbReference type="EMBL" id="QLMG01000082">
    <property type="protein sequence ID" value="RAK08423.1"/>
    <property type="molecule type" value="Genomic_DNA"/>
</dbReference>
<reference evidence="2 3" key="1">
    <citation type="submission" date="2018-06" db="EMBL/GenBank/DDBJ databases">
        <title>Genomic Encyclopedia of Archaeal and Bacterial Type Strains, Phase II (KMG-II): from individual species to whole genera.</title>
        <authorList>
            <person name="Goeker M."/>
        </authorList>
    </citation>
    <scope>NUCLEOTIDE SEQUENCE [LARGE SCALE GENOMIC DNA]</scope>
    <source>
        <strain evidence="2 3">DSM 22011</strain>
    </source>
</reference>
<name>A0A327XHV7_9RHOB</name>
<keyword evidence="3" id="KW-1185">Reference proteome</keyword>
<protein>
    <submittedName>
        <fullName evidence="2">Teichuronic acid biosynthesis glycosyltransferase TuaG</fullName>
    </submittedName>
</protein>
<feature type="domain" description="Glycosyltransferase 2-like" evidence="1">
    <location>
        <begin position="17"/>
        <end position="144"/>
    </location>
</feature>
<dbReference type="GO" id="GO:0016758">
    <property type="term" value="F:hexosyltransferase activity"/>
    <property type="evidence" value="ECO:0007669"/>
    <property type="project" value="UniProtKB-ARBA"/>
</dbReference>
<evidence type="ECO:0000259" key="1">
    <source>
        <dbReference type="Pfam" id="PF00535"/>
    </source>
</evidence>
<organism evidence="2 3">
    <name type="scientific">Salipiger aestuarii</name>
    <dbReference type="NCBI Taxonomy" id="568098"/>
    <lineage>
        <taxon>Bacteria</taxon>
        <taxon>Pseudomonadati</taxon>
        <taxon>Pseudomonadota</taxon>
        <taxon>Alphaproteobacteria</taxon>
        <taxon>Rhodobacterales</taxon>
        <taxon>Roseobacteraceae</taxon>
        <taxon>Salipiger</taxon>
    </lineage>
</organism>
<dbReference type="OrthoDB" id="5291101at2"/>
<evidence type="ECO:0000313" key="3">
    <source>
        <dbReference type="Proteomes" id="UP000249165"/>
    </source>
</evidence>
<dbReference type="RefSeq" id="WP_009506813.1">
    <property type="nucleotide sequence ID" value="NZ_LIGK01000037.1"/>
</dbReference>
<dbReference type="AlphaFoldDB" id="A0A327XHV7"/>
<sequence>MSGEPLLGPEGSDPLVSVIVPVFNAGPVLERAVASVLAQELGDWELLLIDDGSTDTSAAVIETLAARDPRIRGLSQGRNSGAAAARNAGLDAARGRYIAFLDADDVWLPQKLRLQLAYMTAQGAAFSYTGFWRMNGAGQFRVRVPARVDHRTLLRHNVIGCLTAIYDRSVLGAVPMPEFARSHDYALWLDILSRIEFAAGLDEPLALYFRTKGSLTSSRLKSLAGTWEVYRAHQKLSRSASAGKLAGHVFGRYRKRH</sequence>
<dbReference type="PANTHER" id="PTHR22916:SF3">
    <property type="entry name" value="UDP-GLCNAC:BETAGAL BETA-1,3-N-ACETYLGLUCOSAMINYLTRANSFERASE-LIKE PROTEIN 1"/>
    <property type="match status" value="1"/>
</dbReference>
<dbReference type="PANTHER" id="PTHR22916">
    <property type="entry name" value="GLYCOSYLTRANSFERASE"/>
    <property type="match status" value="1"/>
</dbReference>
<keyword evidence="2" id="KW-0808">Transferase</keyword>
<comment type="caution">
    <text evidence="2">The sequence shown here is derived from an EMBL/GenBank/DDBJ whole genome shotgun (WGS) entry which is preliminary data.</text>
</comment>
<dbReference type="Pfam" id="PF00535">
    <property type="entry name" value="Glycos_transf_2"/>
    <property type="match status" value="1"/>
</dbReference>
<dbReference type="Proteomes" id="UP000249165">
    <property type="component" value="Unassembled WGS sequence"/>
</dbReference>
<dbReference type="InterPro" id="IPR029044">
    <property type="entry name" value="Nucleotide-diphossugar_trans"/>
</dbReference>
<dbReference type="InterPro" id="IPR001173">
    <property type="entry name" value="Glyco_trans_2-like"/>
</dbReference>
<dbReference type="Gene3D" id="3.90.550.10">
    <property type="entry name" value="Spore Coat Polysaccharide Biosynthesis Protein SpsA, Chain A"/>
    <property type="match status" value="1"/>
</dbReference>
<dbReference type="SUPFAM" id="SSF53448">
    <property type="entry name" value="Nucleotide-diphospho-sugar transferases"/>
    <property type="match status" value="1"/>
</dbReference>
<gene>
    <name evidence="2" type="ORF">ATI53_10827</name>
</gene>